<dbReference type="NCBIfam" id="NF003810">
    <property type="entry name" value="PRK05399.1"/>
    <property type="match status" value="1"/>
</dbReference>
<evidence type="ECO:0000259" key="11">
    <source>
        <dbReference type="PROSITE" id="PS00486"/>
    </source>
</evidence>
<dbReference type="EMBL" id="CP034885">
    <property type="protein sequence ID" value="QCI18956.1"/>
    <property type="molecule type" value="Genomic_DNA"/>
</dbReference>
<dbReference type="FunFam" id="3.40.50.300:FF:000870">
    <property type="entry name" value="MutS protein homolog 4"/>
    <property type="match status" value="1"/>
</dbReference>
<evidence type="ECO:0000256" key="6">
    <source>
        <dbReference type="ARBA" id="ARBA00023125"/>
    </source>
</evidence>
<dbReference type="InterPro" id="IPR007860">
    <property type="entry name" value="DNA_mmatch_repair_MutS_con_dom"/>
</dbReference>
<dbReference type="InterPro" id="IPR007695">
    <property type="entry name" value="DNA_mismatch_repair_MutS-lik_N"/>
</dbReference>
<dbReference type="InterPro" id="IPR036678">
    <property type="entry name" value="MutS_con_dom_sf"/>
</dbReference>
<evidence type="ECO:0000313" key="13">
    <source>
        <dbReference type="Proteomes" id="UP000298791"/>
    </source>
</evidence>
<dbReference type="InterPro" id="IPR000432">
    <property type="entry name" value="DNA_mismatch_repair_MutS_C"/>
</dbReference>
<dbReference type="InterPro" id="IPR007861">
    <property type="entry name" value="DNA_mismatch_repair_MutS_clamp"/>
</dbReference>
<dbReference type="OrthoDB" id="9802448at2"/>
<dbReference type="NCBIfam" id="TIGR01070">
    <property type="entry name" value="mutS1"/>
    <property type="match status" value="1"/>
</dbReference>
<dbReference type="Pfam" id="PF01624">
    <property type="entry name" value="MutS_I"/>
    <property type="match status" value="1"/>
</dbReference>
<dbReference type="SMART" id="SM00533">
    <property type="entry name" value="MUTSd"/>
    <property type="match status" value="1"/>
</dbReference>
<name>A0A4D6XQL3_9GAMM</name>
<keyword evidence="5 9" id="KW-0067">ATP-binding</keyword>
<evidence type="ECO:0000313" key="12">
    <source>
        <dbReference type="EMBL" id="QCI18956.1"/>
    </source>
</evidence>
<reference evidence="12 13" key="1">
    <citation type="submission" date="2018-12" db="EMBL/GenBank/DDBJ databases">
        <authorList>
            <person name="Chong R.A."/>
        </authorList>
    </citation>
    <scope>NUCLEOTIDE SEQUENCE [LARGE SCALE GENOMIC DNA]</scope>
    <source>
        <strain evidence="12 13">Ane</strain>
    </source>
</reference>
<comment type="function">
    <text evidence="8 9">This protein is involved in the repair of mismatches in DNA. It is possible that it carries out the mismatch recognition step. This protein has a weak ATPase activity.</text>
</comment>
<feature type="domain" description="DNA mismatch repair proteins mutS family" evidence="11">
    <location>
        <begin position="691"/>
        <end position="707"/>
    </location>
</feature>
<dbReference type="GO" id="GO:0006298">
    <property type="term" value="P:mismatch repair"/>
    <property type="evidence" value="ECO:0007669"/>
    <property type="project" value="UniProtKB-UniRule"/>
</dbReference>
<dbReference type="FunFam" id="3.40.1170.10:FF:000001">
    <property type="entry name" value="DNA mismatch repair protein MutS"/>
    <property type="match status" value="1"/>
</dbReference>
<gene>
    <name evidence="9 12" type="primary">mutS</name>
    <name evidence="12" type="ORF">D9V64_02180</name>
</gene>
<evidence type="ECO:0000256" key="7">
    <source>
        <dbReference type="ARBA" id="ARBA00023204"/>
    </source>
</evidence>
<dbReference type="InterPro" id="IPR007696">
    <property type="entry name" value="DNA_mismatch_repair_MutS_core"/>
</dbReference>
<dbReference type="GO" id="GO:0030983">
    <property type="term" value="F:mismatched DNA binding"/>
    <property type="evidence" value="ECO:0007669"/>
    <property type="project" value="InterPro"/>
</dbReference>
<dbReference type="Gene3D" id="1.10.1420.10">
    <property type="match status" value="2"/>
</dbReference>
<dbReference type="SUPFAM" id="SSF55271">
    <property type="entry name" value="DNA repair protein MutS, domain I"/>
    <property type="match status" value="1"/>
</dbReference>
<dbReference type="InterPro" id="IPR045076">
    <property type="entry name" value="MutS"/>
</dbReference>
<dbReference type="Gene3D" id="3.40.50.300">
    <property type="entry name" value="P-loop containing nucleotide triphosphate hydrolases"/>
    <property type="match status" value="1"/>
</dbReference>
<dbReference type="AlphaFoldDB" id="A0A4D6XQL3"/>
<accession>A0A4D6XQL3</accession>
<dbReference type="InterPro" id="IPR005748">
    <property type="entry name" value="DNA_mismatch_repair_MutS"/>
</dbReference>
<dbReference type="SUPFAM" id="SSF52540">
    <property type="entry name" value="P-loop containing nucleoside triphosphate hydrolases"/>
    <property type="match status" value="1"/>
</dbReference>
<dbReference type="InterPro" id="IPR036187">
    <property type="entry name" value="DNA_mismatch_repair_MutS_sf"/>
</dbReference>
<comment type="similarity">
    <text evidence="1 9 10">Belongs to the DNA mismatch repair MutS family.</text>
</comment>
<keyword evidence="6 9" id="KW-0238">DNA-binding</keyword>
<dbReference type="GO" id="GO:0005829">
    <property type="term" value="C:cytosol"/>
    <property type="evidence" value="ECO:0007669"/>
    <property type="project" value="TreeGrafter"/>
</dbReference>
<dbReference type="PANTHER" id="PTHR11361">
    <property type="entry name" value="DNA MISMATCH REPAIR PROTEIN MUTS FAMILY MEMBER"/>
    <property type="match status" value="1"/>
</dbReference>
<evidence type="ECO:0000256" key="4">
    <source>
        <dbReference type="ARBA" id="ARBA00022763"/>
    </source>
</evidence>
<dbReference type="Proteomes" id="UP000298791">
    <property type="component" value="Chromosome"/>
</dbReference>
<dbReference type="SMART" id="SM00534">
    <property type="entry name" value="MUTSac"/>
    <property type="match status" value="1"/>
</dbReference>
<protein>
    <recommendedName>
        <fullName evidence="2 9">DNA mismatch repair protein MutS</fullName>
    </recommendedName>
</protein>
<dbReference type="PIRSF" id="PIRSF037677">
    <property type="entry name" value="DNA_mis_repair_Msh6"/>
    <property type="match status" value="1"/>
</dbReference>
<evidence type="ECO:0000256" key="5">
    <source>
        <dbReference type="ARBA" id="ARBA00022840"/>
    </source>
</evidence>
<organism evidence="12 13">
    <name type="scientific">Buchnera aphidicola</name>
    <name type="common">Aphis nerii</name>
    <dbReference type="NCBI Taxonomy" id="1241835"/>
    <lineage>
        <taxon>Bacteria</taxon>
        <taxon>Pseudomonadati</taxon>
        <taxon>Pseudomonadota</taxon>
        <taxon>Gammaproteobacteria</taxon>
        <taxon>Enterobacterales</taxon>
        <taxon>Erwiniaceae</taxon>
        <taxon>Buchnera</taxon>
    </lineage>
</organism>
<evidence type="ECO:0000256" key="10">
    <source>
        <dbReference type="RuleBase" id="RU003756"/>
    </source>
</evidence>
<evidence type="ECO:0000256" key="8">
    <source>
        <dbReference type="ARBA" id="ARBA00024647"/>
    </source>
</evidence>
<proteinExistence type="inferred from homology"/>
<dbReference type="GO" id="GO:0005524">
    <property type="term" value="F:ATP binding"/>
    <property type="evidence" value="ECO:0007669"/>
    <property type="project" value="UniProtKB-UniRule"/>
</dbReference>
<dbReference type="PROSITE" id="PS00486">
    <property type="entry name" value="DNA_MISMATCH_REPAIR_2"/>
    <property type="match status" value="1"/>
</dbReference>
<dbReference type="Gene3D" id="3.40.1170.10">
    <property type="entry name" value="DNA repair protein MutS, domain I"/>
    <property type="match status" value="1"/>
</dbReference>
<evidence type="ECO:0000256" key="9">
    <source>
        <dbReference type="HAMAP-Rule" id="MF_00096"/>
    </source>
</evidence>
<dbReference type="Pfam" id="PF05190">
    <property type="entry name" value="MutS_IV"/>
    <property type="match status" value="1"/>
</dbReference>
<keyword evidence="4 9" id="KW-0227">DNA damage</keyword>
<dbReference type="SUPFAM" id="SSF48334">
    <property type="entry name" value="DNA repair protein MutS, domain III"/>
    <property type="match status" value="1"/>
</dbReference>
<dbReference type="RefSeq" id="WP_158366868.1">
    <property type="nucleotide sequence ID" value="NZ_CP034885.1"/>
</dbReference>
<dbReference type="InterPro" id="IPR027417">
    <property type="entry name" value="P-loop_NTPase"/>
</dbReference>
<dbReference type="InterPro" id="IPR016151">
    <property type="entry name" value="DNA_mismatch_repair_MutS_N"/>
</dbReference>
<dbReference type="Pfam" id="PF05192">
    <property type="entry name" value="MutS_III"/>
    <property type="match status" value="1"/>
</dbReference>
<dbReference type="InterPro" id="IPR017261">
    <property type="entry name" value="DNA_mismatch_repair_MutS/MSH"/>
</dbReference>
<dbReference type="Pfam" id="PF00488">
    <property type="entry name" value="MutS_V"/>
    <property type="match status" value="1"/>
</dbReference>
<reference evidence="12 13" key="2">
    <citation type="submission" date="2019-05" db="EMBL/GenBank/DDBJ databases">
        <title>Genome evolution of the obligate endosymbiont Buchnera aphidicola.</title>
        <authorList>
            <person name="Moran N.A."/>
        </authorList>
    </citation>
    <scope>NUCLEOTIDE SEQUENCE [LARGE SCALE GENOMIC DNA]</scope>
    <source>
        <strain evidence="12 13">Ane</strain>
    </source>
</reference>
<dbReference type="GO" id="GO:0003684">
    <property type="term" value="F:damaged DNA binding"/>
    <property type="evidence" value="ECO:0007669"/>
    <property type="project" value="UniProtKB-UniRule"/>
</dbReference>
<evidence type="ECO:0000256" key="3">
    <source>
        <dbReference type="ARBA" id="ARBA00022741"/>
    </source>
</evidence>
<feature type="binding site" evidence="9">
    <location>
        <begin position="617"/>
        <end position="624"/>
    </location>
    <ligand>
        <name>ATP</name>
        <dbReference type="ChEBI" id="CHEBI:30616"/>
    </ligand>
</feature>
<sequence length="804" mass="92350">MTKNNFISENNKHTPMIKQYLSLKSKYPNMLLFYQMGDFYELFYDDAKRISKLLQITLTKKGYSNNNIIPMAGIPCHTAEYYLSKLIKLGESIVICDQIKDKCSKNKLIDRKVVRIITPGTITDEAFLEDNQDNFIGSIWKENNKFGYAILDLSLGFFGVSEHFSINSLLSEIHRTNPKELLYPDDFDDIQIISKKICTRKRPRSDFDLNTSYKLLNLQFKTCSLDGFGIKKNSFIIRPAGCLLQYIKLMHINLLPHIREIKFNYMKDDIDINFSTRKSLEITENILGETNNTLFSVLNKTVTAMGSRLLNRWLKAPLKNYKLVKSRQKIIELLKPYYQEIQILLHQVSDLERICSRLALRTALPRDFIRLSSTLDVLPDLNLILKKINCKYVKKIRINIGNFEKIKILLKKSINLKAPASIRDGNVIASYYSKELDNLRSLKENSQKYLKNFESEEKKKLMIESFKVGYNSIIGYYIQVSKRHTSLVPKCYIKIQTLKNIERYNIPLLKEYEKKVIHARFQSLALEKKLYFELFDIIEPFLSKLKNSALALSELDVLTNLSERAISLNYVCPKMTSKYGISLLDSRHPVVEYYSNNPFISNTVLLSKKKRMLLITGPNMGGKSTYMRQIAIIVIMACIGSFVPAKYASIGPVDKIFTRIGAGDDLTNGYSTFMMEMIEISNILNNATSFSLVLIDELGRGTSTNDGLAIAWSCSEYLISQNKSMVLFSTHFIELTKLELFYKNIQNIYFSAVEYKGSVVFLYKSKNGISKDSYSISVASLSGIPDIVIKNAKLKLIELKKNKI</sequence>
<keyword evidence="7 9" id="KW-0234">DNA repair</keyword>
<keyword evidence="3 9" id="KW-0547">Nucleotide-binding</keyword>
<evidence type="ECO:0000256" key="1">
    <source>
        <dbReference type="ARBA" id="ARBA00006271"/>
    </source>
</evidence>
<dbReference type="GO" id="GO:0140664">
    <property type="term" value="F:ATP-dependent DNA damage sensor activity"/>
    <property type="evidence" value="ECO:0007669"/>
    <property type="project" value="InterPro"/>
</dbReference>
<dbReference type="Pfam" id="PF05188">
    <property type="entry name" value="MutS_II"/>
    <property type="match status" value="1"/>
</dbReference>
<dbReference type="PANTHER" id="PTHR11361:SF34">
    <property type="entry name" value="DNA MISMATCH REPAIR PROTEIN MSH1, MITOCHONDRIAL"/>
    <property type="match status" value="1"/>
</dbReference>
<dbReference type="SUPFAM" id="SSF53150">
    <property type="entry name" value="DNA repair protein MutS, domain II"/>
    <property type="match status" value="1"/>
</dbReference>
<evidence type="ECO:0000256" key="2">
    <source>
        <dbReference type="ARBA" id="ARBA00021982"/>
    </source>
</evidence>
<dbReference type="HAMAP" id="MF_00096">
    <property type="entry name" value="MutS"/>
    <property type="match status" value="1"/>
</dbReference>
<dbReference type="Gene3D" id="3.30.420.110">
    <property type="entry name" value="MutS, connector domain"/>
    <property type="match status" value="1"/>
</dbReference>